<organism evidence="1">
    <name type="scientific">marine sediment metagenome</name>
    <dbReference type="NCBI Taxonomy" id="412755"/>
    <lineage>
        <taxon>unclassified sequences</taxon>
        <taxon>metagenomes</taxon>
        <taxon>ecological metagenomes</taxon>
    </lineage>
</organism>
<sequence length="64" mass="7717">MTKTIYDKAEDMFDEVFKALKEMGFTREEMKEFELLQGTIRFELLYNMKATWEKQKLENGKVTL</sequence>
<gene>
    <name evidence="1" type="ORF">LCGC14_1385420</name>
</gene>
<dbReference type="EMBL" id="LAZR01008894">
    <property type="protein sequence ID" value="KKM75925.1"/>
    <property type="molecule type" value="Genomic_DNA"/>
</dbReference>
<name>A0A0F9MGZ2_9ZZZZ</name>
<accession>A0A0F9MGZ2</accession>
<dbReference type="AlphaFoldDB" id="A0A0F9MGZ2"/>
<comment type="caution">
    <text evidence="1">The sequence shown here is derived from an EMBL/GenBank/DDBJ whole genome shotgun (WGS) entry which is preliminary data.</text>
</comment>
<protein>
    <submittedName>
        <fullName evidence="1">Uncharacterized protein</fullName>
    </submittedName>
</protein>
<evidence type="ECO:0000313" key="1">
    <source>
        <dbReference type="EMBL" id="KKM75925.1"/>
    </source>
</evidence>
<reference evidence="1" key="1">
    <citation type="journal article" date="2015" name="Nature">
        <title>Complex archaea that bridge the gap between prokaryotes and eukaryotes.</title>
        <authorList>
            <person name="Spang A."/>
            <person name="Saw J.H."/>
            <person name="Jorgensen S.L."/>
            <person name="Zaremba-Niedzwiedzka K."/>
            <person name="Martijn J."/>
            <person name="Lind A.E."/>
            <person name="van Eijk R."/>
            <person name="Schleper C."/>
            <person name="Guy L."/>
            <person name="Ettema T.J."/>
        </authorList>
    </citation>
    <scope>NUCLEOTIDE SEQUENCE</scope>
</reference>
<proteinExistence type="predicted"/>